<dbReference type="PROSITE" id="PS00893">
    <property type="entry name" value="NUDIX_BOX"/>
    <property type="match status" value="1"/>
</dbReference>
<evidence type="ECO:0000256" key="1">
    <source>
        <dbReference type="ARBA" id="ARBA00022801"/>
    </source>
</evidence>
<dbReference type="InterPro" id="IPR020084">
    <property type="entry name" value="NUDIX_hydrolase_CS"/>
</dbReference>
<sequence>MSVKWEFSAGGVVFKEDQDQIYILLIKNKDRYGFPKGNIERTEKREDAAVREVKEETGVDAEVLDYLGNVEYWYRSGVDTIHKFVYYYLMKYVGGELNPQKEEIESAEWVPINQVEEKLSFDKDKKIFSLAVKKLKQLSKVNA</sequence>
<dbReference type="Pfam" id="PF00293">
    <property type="entry name" value="NUDIX"/>
    <property type="match status" value="1"/>
</dbReference>
<protein>
    <submittedName>
        <fullName evidence="4">MutT/nudix family protein</fullName>
    </submittedName>
</protein>
<dbReference type="InterPro" id="IPR015797">
    <property type="entry name" value="NUDIX_hydrolase-like_dom_sf"/>
</dbReference>
<dbReference type="HOGENOM" id="CLU_037162_14_4_0"/>
<evidence type="ECO:0000313" key="5">
    <source>
        <dbReference type="Proteomes" id="UP000001369"/>
    </source>
</evidence>
<dbReference type="CDD" id="cd03673">
    <property type="entry name" value="NUDIX_Ap6A_hydrolase"/>
    <property type="match status" value="1"/>
</dbReference>
<gene>
    <name evidence="4" type="ordered locus">SULAZ_0071</name>
</gene>
<dbReference type="GO" id="GO:0006754">
    <property type="term" value="P:ATP biosynthetic process"/>
    <property type="evidence" value="ECO:0007669"/>
    <property type="project" value="TreeGrafter"/>
</dbReference>
<dbReference type="RefSeq" id="WP_012674133.1">
    <property type="nucleotide sequence ID" value="NC_012438.1"/>
</dbReference>
<dbReference type="GO" id="GO:0006167">
    <property type="term" value="P:AMP biosynthetic process"/>
    <property type="evidence" value="ECO:0007669"/>
    <property type="project" value="TreeGrafter"/>
</dbReference>
<evidence type="ECO:0000259" key="3">
    <source>
        <dbReference type="PROSITE" id="PS51462"/>
    </source>
</evidence>
<evidence type="ECO:0000313" key="4">
    <source>
        <dbReference type="EMBL" id="ACN98812.1"/>
    </source>
</evidence>
<dbReference type="eggNOG" id="COG0494">
    <property type="taxonomic scope" value="Bacteria"/>
</dbReference>
<dbReference type="EMBL" id="CP001229">
    <property type="protein sequence ID" value="ACN98812.1"/>
    <property type="molecule type" value="Genomic_DNA"/>
</dbReference>
<dbReference type="Proteomes" id="UP000001369">
    <property type="component" value="Chromosome"/>
</dbReference>
<dbReference type="PANTHER" id="PTHR21340:SF0">
    <property type="entry name" value="BIS(5'-NUCLEOSYL)-TETRAPHOSPHATASE [ASYMMETRICAL]"/>
    <property type="match status" value="1"/>
</dbReference>
<organism evidence="4 5">
    <name type="scientific">Sulfurihydrogenibium azorense (strain DSM 15241 / OCM 825 / Az-Fu1)</name>
    <dbReference type="NCBI Taxonomy" id="204536"/>
    <lineage>
        <taxon>Bacteria</taxon>
        <taxon>Pseudomonadati</taxon>
        <taxon>Aquificota</taxon>
        <taxon>Aquificia</taxon>
        <taxon>Aquificales</taxon>
        <taxon>Hydrogenothermaceae</taxon>
        <taxon>Sulfurihydrogenibium</taxon>
    </lineage>
</organism>
<dbReference type="InterPro" id="IPR051325">
    <property type="entry name" value="Nudix_hydrolase_domain"/>
</dbReference>
<dbReference type="PRINTS" id="PR00502">
    <property type="entry name" value="NUDIXFAMILY"/>
</dbReference>
<proteinExistence type="inferred from homology"/>
<dbReference type="KEGG" id="saf:SULAZ_0071"/>
<keyword evidence="1 2" id="KW-0378">Hydrolase</keyword>
<dbReference type="STRING" id="204536.SULAZ_0071"/>
<reference evidence="4 5" key="1">
    <citation type="journal article" date="2009" name="J. Bacteriol.">
        <title>Complete and draft genome sequences of six members of the Aquificales.</title>
        <authorList>
            <person name="Reysenbach A.L."/>
            <person name="Hamamura N."/>
            <person name="Podar M."/>
            <person name="Griffiths E."/>
            <person name="Ferreira S."/>
            <person name="Hochstein R."/>
            <person name="Heidelberg J."/>
            <person name="Johnson J."/>
            <person name="Mead D."/>
            <person name="Pohorille A."/>
            <person name="Sarmiento M."/>
            <person name="Schweighofer K."/>
            <person name="Seshadri R."/>
            <person name="Voytek M.A."/>
        </authorList>
    </citation>
    <scope>NUCLEOTIDE SEQUENCE [LARGE SCALE GENOMIC DNA]</scope>
    <source>
        <strain evidence="5">Az-Fu1 / DSM 15241 / OCM 825</strain>
    </source>
</reference>
<feature type="domain" description="Nudix hydrolase" evidence="3">
    <location>
        <begin position="4"/>
        <end position="134"/>
    </location>
</feature>
<keyword evidence="5" id="KW-1185">Reference proteome</keyword>
<comment type="similarity">
    <text evidence="2">Belongs to the Nudix hydrolase family.</text>
</comment>
<dbReference type="GO" id="GO:0004081">
    <property type="term" value="F:bis(5'-nucleosyl)-tetraphosphatase (asymmetrical) activity"/>
    <property type="evidence" value="ECO:0007669"/>
    <property type="project" value="TreeGrafter"/>
</dbReference>
<dbReference type="AlphaFoldDB" id="C1DXF6"/>
<name>C1DXF6_SULAA</name>
<dbReference type="PROSITE" id="PS51462">
    <property type="entry name" value="NUDIX"/>
    <property type="match status" value="1"/>
</dbReference>
<dbReference type="InterPro" id="IPR000086">
    <property type="entry name" value="NUDIX_hydrolase_dom"/>
</dbReference>
<dbReference type="InterPro" id="IPR020476">
    <property type="entry name" value="Nudix_hydrolase"/>
</dbReference>
<dbReference type="OrthoDB" id="9816289at2"/>
<dbReference type="SUPFAM" id="SSF55811">
    <property type="entry name" value="Nudix"/>
    <property type="match status" value="1"/>
</dbReference>
<dbReference type="PANTHER" id="PTHR21340">
    <property type="entry name" value="DIADENOSINE 5,5-P1,P4-TETRAPHOSPHATE PYROPHOSPHOHYDROLASE MUTT"/>
    <property type="match status" value="1"/>
</dbReference>
<accession>C1DXF6</accession>
<evidence type="ECO:0000256" key="2">
    <source>
        <dbReference type="RuleBase" id="RU003476"/>
    </source>
</evidence>
<dbReference type="Gene3D" id="3.90.79.10">
    <property type="entry name" value="Nucleoside Triphosphate Pyrophosphohydrolase"/>
    <property type="match status" value="1"/>
</dbReference>